<dbReference type="Proteomes" id="UP000494106">
    <property type="component" value="Unassembled WGS sequence"/>
</dbReference>
<comment type="caution">
    <text evidence="1">The sequence shown here is derived from an EMBL/GenBank/DDBJ whole genome shotgun (WGS) entry which is preliminary data.</text>
</comment>
<protein>
    <submittedName>
        <fullName evidence="1">Uncharacterized protein</fullName>
    </submittedName>
</protein>
<dbReference type="EMBL" id="CADEBC010000045">
    <property type="protein sequence ID" value="CAB3220426.1"/>
    <property type="molecule type" value="Genomic_DNA"/>
</dbReference>
<sequence length="86" mass="9910">MDLLDADFVENKLLGSIKEEISKTRCELTDIMAAYVLHGKTEEEQCEKFKRALLPALEHAFTSWNTVKDDEYVMKENVNSLTKELT</sequence>
<gene>
    <name evidence="2" type="ORF">APLA_LOCUS11422</name>
    <name evidence="1" type="ORF">APLA_LOCUS284</name>
</gene>
<evidence type="ECO:0000313" key="2">
    <source>
        <dbReference type="EMBL" id="CAB3246212.1"/>
    </source>
</evidence>
<keyword evidence="3" id="KW-1185">Reference proteome</keyword>
<dbReference type="OrthoDB" id="7100635at2759"/>
<dbReference type="EMBL" id="CADEBD010000327">
    <property type="protein sequence ID" value="CAB3246212.1"/>
    <property type="molecule type" value="Genomic_DNA"/>
</dbReference>
<proteinExistence type="predicted"/>
<evidence type="ECO:0000313" key="4">
    <source>
        <dbReference type="Proteomes" id="UP000494256"/>
    </source>
</evidence>
<reference evidence="3 4" key="1">
    <citation type="submission" date="2020-04" db="EMBL/GenBank/DDBJ databases">
        <authorList>
            <person name="Wallbank WR R."/>
            <person name="Pardo Diaz C."/>
            <person name="Kozak K."/>
            <person name="Martin S."/>
            <person name="Jiggins C."/>
            <person name="Moest M."/>
            <person name="Warren A I."/>
            <person name="Byers J.R.P. K."/>
            <person name="Montejo-Kovacevich G."/>
            <person name="Yen C E."/>
        </authorList>
    </citation>
    <scope>NUCLEOTIDE SEQUENCE [LARGE SCALE GENOMIC DNA]</scope>
</reference>
<name>A0A8S0YLZ4_ARCPL</name>
<dbReference type="Proteomes" id="UP000494256">
    <property type="component" value="Unassembled WGS sequence"/>
</dbReference>
<accession>A0A8S0YLZ4</accession>
<organism evidence="1 3">
    <name type="scientific">Arctia plantaginis</name>
    <name type="common">Wood tiger moth</name>
    <name type="synonym">Phalaena plantaginis</name>
    <dbReference type="NCBI Taxonomy" id="874455"/>
    <lineage>
        <taxon>Eukaryota</taxon>
        <taxon>Metazoa</taxon>
        <taxon>Ecdysozoa</taxon>
        <taxon>Arthropoda</taxon>
        <taxon>Hexapoda</taxon>
        <taxon>Insecta</taxon>
        <taxon>Pterygota</taxon>
        <taxon>Neoptera</taxon>
        <taxon>Endopterygota</taxon>
        <taxon>Lepidoptera</taxon>
        <taxon>Glossata</taxon>
        <taxon>Ditrysia</taxon>
        <taxon>Noctuoidea</taxon>
        <taxon>Erebidae</taxon>
        <taxon>Arctiinae</taxon>
        <taxon>Arctia</taxon>
    </lineage>
</organism>
<evidence type="ECO:0000313" key="1">
    <source>
        <dbReference type="EMBL" id="CAB3220426.1"/>
    </source>
</evidence>
<evidence type="ECO:0000313" key="3">
    <source>
        <dbReference type="Proteomes" id="UP000494106"/>
    </source>
</evidence>
<dbReference type="AlphaFoldDB" id="A0A8S0YLZ4"/>